<keyword evidence="1" id="KW-0472">Membrane</keyword>
<dbReference type="Proteomes" id="UP000663940">
    <property type="component" value="Chromosome"/>
</dbReference>
<keyword evidence="1" id="KW-1133">Transmembrane helix</keyword>
<feature type="transmembrane region" description="Helical" evidence="1">
    <location>
        <begin position="61"/>
        <end position="82"/>
    </location>
</feature>
<proteinExistence type="predicted"/>
<evidence type="ECO:0000313" key="2">
    <source>
        <dbReference type="EMBL" id="QEM06875.1"/>
    </source>
</evidence>
<protein>
    <submittedName>
        <fullName evidence="2">Uncharacterized protein</fullName>
    </submittedName>
</protein>
<keyword evidence="5" id="KW-1185">Reference proteome</keyword>
<name>A0AAE6MKL8_9SPHI</name>
<accession>A0AAE6MKL8</accession>
<keyword evidence="1" id="KW-0812">Transmembrane</keyword>
<evidence type="ECO:0000313" key="5">
    <source>
        <dbReference type="Proteomes" id="UP000663940"/>
    </source>
</evidence>
<dbReference type="EMBL" id="CP043451">
    <property type="protein sequence ID" value="QEM06875.1"/>
    <property type="molecule type" value="Genomic_DNA"/>
</dbReference>
<feature type="transmembrane region" description="Helical" evidence="1">
    <location>
        <begin position="34"/>
        <end position="54"/>
    </location>
</feature>
<dbReference type="RefSeq" id="WP_112653134.1">
    <property type="nucleotide sequence ID" value="NZ_CP043451.1"/>
</dbReference>
<dbReference type="Proteomes" id="UP000250557">
    <property type="component" value="Chromosome"/>
</dbReference>
<evidence type="ECO:0000313" key="4">
    <source>
        <dbReference type="Proteomes" id="UP000250557"/>
    </source>
</evidence>
<evidence type="ECO:0000313" key="3">
    <source>
        <dbReference type="EMBL" id="QTE50588.1"/>
    </source>
</evidence>
<reference evidence="2 4" key="1">
    <citation type="submission" date="2019-08" db="EMBL/GenBank/DDBJ databases">
        <title>Comparative genome analysis confer to the adaptation heavy metal polluted environment.</title>
        <authorList>
            <person name="Li Y."/>
        </authorList>
    </citation>
    <scope>NUCLEOTIDE SEQUENCE [LARGE SCALE GENOMIC DNA]</scope>
    <source>
        <strain evidence="2 4">P2</strain>
    </source>
</reference>
<organism evidence="2 4">
    <name type="scientific">Mucilaginibacter rubeus</name>
    <dbReference type="NCBI Taxonomy" id="2027860"/>
    <lineage>
        <taxon>Bacteria</taxon>
        <taxon>Pseudomonadati</taxon>
        <taxon>Bacteroidota</taxon>
        <taxon>Sphingobacteriia</taxon>
        <taxon>Sphingobacteriales</taxon>
        <taxon>Sphingobacteriaceae</taxon>
        <taxon>Mucilaginibacter</taxon>
    </lineage>
</organism>
<evidence type="ECO:0000256" key="1">
    <source>
        <dbReference type="SAM" id="Phobius"/>
    </source>
</evidence>
<sequence length="184" mass="21115">MLKPNKIVDISFLILFGISALVTIYQGISNTFLLTINNYLAFLLYAIMVGLKFYSPIKGKYGVLILLGLSLVDIINFSAVVINAKIYHLDSGWSVNGLGFNIIAFILLIVYYFFNTDFVLYILRSLFVGSDKELADKKEKLVNFYYNKFREENNENFDSIFKNIETYPDEAQVALKKIKIEKEV</sequence>
<feature type="transmembrane region" description="Helical" evidence="1">
    <location>
        <begin position="7"/>
        <end position="28"/>
    </location>
</feature>
<feature type="transmembrane region" description="Helical" evidence="1">
    <location>
        <begin position="102"/>
        <end position="123"/>
    </location>
</feature>
<dbReference type="AlphaFoldDB" id="A0AAE6MKL8"/>
<reference evidence="3 5" key="2">
    <citation type="submission" date="2021-03" db="EMBL/GenBank/DDBJ databases">
        <title>Mucilaginibacter strains isolated from gold and copper mining confer multi heavy-metal resistance.</title>
        <authorList>
            <person name="Li Y."/>
        </authorList>
    </citation>
    <scope>NUCLEOTIDE SEQUENCE [LARGE SCALE GENOMIC DNA]</scope>
    <source>
        <strain evidence="3 5">P2-4</strain>
    </source>
</reference>
<gene>
    <name evidence="2" type="ORF">DIU31_026465</name>
    <name evidence="3" type="ORF">J3L21_00955</name>
</gene>
<dbReference type="EMBL" id="CP071880">
    <property type="protein sequence ID" value="QTE50588.1"/>
    <property type="molecule type" value="Genomic_DNA"/>
</dbReference>